<dbReference type="AlphaFoldDB" id="A0A101TKM5"/>
<sequence>MMCGTGSAARSRWITVPSGCCSSQAWRKAAATERDEDASPGSTDESMCSSVAMGLLQEGRTT</sequence>
<dbReference type="STRING" id="661399.AQJ67_37475"/>
<dbReference type="EMBL" id="LMWY01000052">
    <property type="protein sequence ID" value="KUN94054.1"/>
    <property type="molecule type" value="Genomic_DNA"/>
</dbReference>
<evidence type="ECO:0000256" key="1">
    <source>
        <dbReference type="SAM" id="MobiDB-lite"/>
    </source>
</evidence>
<keyword evidence="3" id="KW-1185">Reference proteome</keyword>
<gene>
    <name evidence="2" type="ORF">AQJ67_37475</name>
</gene>
<accession>A0A101TKM5</accession>
<evidence type="ECO:0000313" key="3">
    <source>
        <dbReference type="Proteomes" id="UP000053429"/>
    </source>
</evidence>
<organism evidence="2 3">
    <name type="scientific">Streptomyces caeruleatus</name>
    <dbReference type="NCBI Taxonomy" id="661399"/>
    <lineage>
        <taxon>Bacteria</taxon>
        <taxon>Bacillati</taxon>
        <taxon>Actinomycetota</taxon>
        <taxon>Actinomycetes</taxon>
        <taxon>Kitasatosporales</taxon>
        <taxon>Streptomycetaceae</taxon>
        <taxon>Streptomyces</taxon>
    </lineage>
</organism>
<dbReference type="Proteomes" id="UP000053429">
    <property type="component" value="Unassembled WGS sequence"/>
</dbReference>
<evidence type="ECO:0000313" key="2">
    <source>
        <dbReference type="EMBL" id="KUN94054.1"/>
    </source>
</evidence>
<feature type="compositionally biased region" description="Polar residues" evidence="1">
    <location>
        <begin position="40"/>
        <end position="49"/>
    </location>
</feature>
<name>A0A101TKM5_9ACTN</name>
<reference evidence="2 3" key="1">
    <citation type="submission" date="2015-10" db="EMBL/GenBank/DDBJ databases">
        <title>Draft genome sequence of Streptomyces caeruleatus NRRL B-24802, type strain for the species Streptomyces caeruleatus.</title>
        <authorList>
            <person name="Ruckert C."/>
            <person name="Winkler A."/>
            <person name="Kalinowski J."/>
            <person name="Kampfer P."/>
            <person name="Glaeser S."/>
        </authorList>
    </citation>
    <scope>NUCLEOTIDE SEQUENCE [LARGE SCALE GENOMIC DNA]</scope>
    <source>
        <strain evidence="2 3">NRRL B-24802</strain>
    </source>
</reference>
<comment type="caution">
    <text evidence="2">The sequence shown here is derived from an EMBL/GenBank/DDBJ whole genome shotgun (WGS) entry which is preliminary data.</text>
</comment>
<proteinExistence type="predicted"/>
<feature type="region of interest" description="Disordered" evidence="1">
    <location>
        <begin position="29"/>
        <end position="62"/>
    </location>
</feature>
<protein>
    <submittedName>
        <fullName evidence="2">Uncharacterized protein</fullName>
    </submittedName>
</protein>